<name>A0ABV7CVZ8_9BACI</name>
<comment type="caution">
    <text evidence="1">The sequence shown here is derived from an EMBL/GenBank/DDBJ whole genome shotgun (WGS) entry which is preliminary data.</text>
</comment>
<evidence type="ECO:0000313" key="1">
    <source>
        <dbReference type="EMBL" id="MFC3040517.1"/>
    </source>
</evidence>
<dbReference type="PANTHER" id="PTHR40051">
    <property type="entry name" value="IG HYPOTHETICAL 15966"/>
    <property type="match status" value="1"/>
</dbReference>
<dbReference type="Pfam" id="PF08863">
    <property type="entry name" value="YolD"/>
    <property type="match status" value="1"/>
</dbReference>
<reference evidence="2" key="1">
    <citation type="journal article" date="2019" name="Int. J. Syst. Evol. Microbiol.">
        <title>The Global Catalogue of Microorganisms (GCM) 10K type strain sequencing project: providing services to taxonomists for standard genome sequencing and annotation.</title>
        <authorList>
            <consortium name="The Broad Institute Genomics Platform"/>
            <consortium name="The Broad Institute Genome Sequencing Center for Infectious Disease"/>
            <person name="Wu L."/>
            <person name="Ma J."/>
        </authorList>
    </citation>
    <scope>NUCLEOTIDE SEQUENCE [LARGE SCALE GENOMIC DNA]</scope>
    <source>
        <strain evidence="2">KCTC 13128</strain>
    </source>
</reference>
<dbReference type="PANTHER" id="PTHR40051:SF1">
    <property type="entry name" value="YOLD-LIKE FAMILY PROTEIN"/>
    <property type="match status" value="1"/>
</dbReference>
<organism evidence="1 2">
    <name type="scientific">Virgibacillus xinjiangensis</name>
    <dbReference type="NCBI Taxonomy" id="393090"/>
    <lineage>
        <taxon>Bacteria</taxon>
        <taxon>Bacillati</taxon>
        <taxon>Bacillota</taxon>
        <taxon>Bacilli</taxon>
        <taxon>Bacillales</taxon>
        <taxon>Bacillaceae</taxon>
        <taxon>Virgibacillus</taxon>
    </lineage>
</organism>
<dbReference type="EMBL" id="JBHRSA010000041">
    <property type="protein sequence ID" value="MFC3040517.1"/>
    <property type="molecule type" value="Genomic_DNA"/>
</dbReference>
<keyword evidence="2" id="KW-1185">Reference proteome</keyword>
<sequence length="107" mass="12461">MGKVNDRGNMKWTSLMLPEHIQMLKDMWEDREARPMPILDEQKLTEINRVLQMAAHDSLPVEIKYYNGRDYLTAKGKISRINPLDNCIQLEGQGKIMADQVLDVYIE</sequence>
<dbReference type="RefSeq" id="WP_390271827.1">
    <property type="nucleotide sequence ID" value="NZ_JBHRSA010000041.1"/>
</dbReference>
<evidence type="ECO:0000313" key="2">
    <source>
        <dbReference type="Proteomes" id="UP001595279"/>
    </source>
</evidence>
<proteinExistence type="predicted"/>
<accession>A0ABV7CVZ8</accession>
<dbReference type="Proteomes" id="UP001595279">
    <property type="component" value="Unassembled WGS sequence"/>
</dbReference>
<dbReference type="InterPro" id="IPR014962">
    <property type="entry name" value="YolD"/>
</dbReference>
<gene>
    <name evidence="1" type="ORF">ACFOGI_09695</name>
</gene>
<protein>
    <submittedName>
        <fullName evidence="1">YolD-like family protein</fullName>
    </submittedName>
</protein>